<keyword evidence="5" id="KW-0479">Metal-binding</keyword>
<evidence type="ECO:0000259" key="15">
    <source>
        <dbReference type="Pfam" id="PF04116"/>
    </source>
</evidence>
<comment type="cofactor">
    <cofactor evidence="1">
        <name>Zn(2+)</name>
        <dbReference type="ChEBI" id="CHEBI:29105"/>
    </cofactor>
</comment>
<dbReference type="GO" id="GO:0006633">
    <property type="term" value="P:fatty acid biosynthetic process"/>
    <property type="evidence" value="ECO:0007669"/>
    <property type="project" value="UniProtKB-KW"/>
</dbReference>
<keyword evidence="4 14" id="KW-0812">Transmembrane</keyword>
<evidence type="ECO:0000256" key="3">
    <source>
        <dbReference type="ARBA" id="ARBA00022516"/>
    </source>
</evidence>
<dbReference type="OrthoDB" id="5291370at2"/>
<dbReference type="PANTHER" id="PTHR12863">
    <property type="entry name" value="FATTY ACID HYDROXYLASE"/>
    <property type="match status" value="1"/>
</dbReference>
<evidence type="ECO:0000256" key="7">
    <source>
        <dbReference type="ARBA" id="ARBA00022832"/>
    </source>
</evidence>
<dbReference type="GO" id="GO:0016020">
    <property type="term" value="C:membrane"/>
    <property type="evidence" value="ECO:0007669"/>
    <property type="project" value="InterPro"/>
</dbReference>
<dbReference type="Proteomes" id="UP000389128">
    <property type="component" value="Unassembled WGS sequence"/>
</dbReference>
<evidence type="ECO:0000313" key="16">
    <source>
        <dbReference type="EMBL" id="TYC54957.1"/>
    </source>
</evidence>
<organism evidence="16 17">
    <name type="scientific">Zoogloea oleivorans</name>
    <dbReference type="NCBI Taxonomy" id="1552750"/>
    <lineage>
        <taxon>Bacteria</taxon>
        <taxon>Pseudomonadati</taxon>
        <taxon>Pseudomonadota</taxon>
        <taxon>Betaproteobacteria</taxon>
        <taxon>Rhodocyclales</taxon>
        <taxon>Zoogloeaceae</taxon>
        <taxon>Zoogloea</taxon>
    </lineage>
</organism>
<keyword evidence="7" id="KW-0276">Fatty acid metabolism</keyword>
<keyword evidence="10" id="KW-0560">Oxidoreductase</keyword>
<accession>A0A6C2CLB1</accession>
<evidence type="ECO:0000256" key="8">
    <source>
        <dbReference type="ARBA" id="ARBA00022833"/>
    </source>
</evidence>
<keyword evidence="12 14" id="KW-0472">Membrane</keyword>
<dbReference type="PANTHER" id="PTHR12863:SF1">
    <property type="entry name" value="FATTY ACID 2-HYDROXYLASE"/>
    <property type="match status" value="1"/>
</dbReference>
<feature type="domain" description="Fatty acid hydroxylase" evidence="15">
    <location>
        <begin position="47"/>
        <end position="178"/>
    </location>
</feature>
<feature type="transmembrane region" description="Helical" evidence="14">
    <location>
        <begin position="38"/>
        <end position="60"/>
    </location>
</feature>
<sequence>MAAFRVPGPTFAFPQSVLIPSAAVGVLAGLWLRMAGTGWSAGLGALLVGLAVWTLVEYVLHRFILHGVEPFRSWHLEHHREPDVPMRTPVLFSLMLVLTLAVLPSVLWADTGFAVALSGGLILGHLVQELVHYHLHRAMPRSQGWLAARWRHHDFHHHDNDCLAFGTLASFWDRLLGTQPGR</sequence>
<evidence type="ECO:0000256" key="2">
    <source>
        <dbReference type="ARBA" id="ARBA00004477"/>
    </source>
</evidence>
<dbReference type="InterPro" id="IPR014430">
    <property type="entry name" value="Scs7"/>
</dbReference>
<evidence type="ECO:0000256" key="4">
    <source>
        <dbReference type="ARBA" id="ARBA00022692"/>
    </source>
</evidence>
<evidence type="ECO:0000256" key="13">
    <source>
        <dbReference type="ARBA" id="ARBA00023160"/>
    </source>
</evidence>
<keyword evidence="11" id="KW-0443">Lipid metabolism</keyword>
<keyword evidence="8" id="KW-0862">Zinc</keyword>
<gene>
    <name evidence="16" type="ORF">ETQ85_16005</name>
</gene>
<dbReference type="AlphaFoldDB" id="A0A6C2CLB1"/>
<dbReference type="GO" id="GO:0005506">
    <property type="term" value="F:iron ion binding"/>
    <property type="evidence" value="ECO:0007669"/>
    <property type="project" value="InterPro"/>
</dbReference>
<evidence type="ECO:0000256" key="14">
    <source>
        <dbReference type="SAM" id="Phobius"/>
    </source>
</evidence>
<reference evidence="16 17" key="1">
    <citation type="submission" date="2019-01" db="EMBL/GenBank/DDBJ databases">
        <title>Zoogloea oleivorans genome sequencing and assembly.</title>
        <authorList>
            <person name="Tancsics A."/>
            <person name="Farkas M."/>
            <person name="Kriszt B."/>
            <person name="Maroti G."/>
            <person name="Horvath B."/>
        </authorList>
    </citation>
    <scope>NUCLEOTIDE SEQUENCE [LARGE SCALE GENOMIC DNA]</scope>
    <source>
        <strain evidence="16 17">Buc</strain>
    </source>
</reference>
<keyword evidence="13" id="KW-0275">Fatty acid biosynthesis</keyword>
<evidence type="ECO:0000313" key="17">
    <source>
        <dbReference type="Proteomes" id="UP000389128"/>
    </source>
</evidence>
<evidence type="ECO:0000256" key="11">
    <source>
        <dbReference type="ARBA" id="ARBA00023098"/>
    </source>
</evidence>
<evidence type="ECO:0000256" key="9">
    <source>
        <dbReference type="ARBA" id="ARBA00022989"/>
    </source>
</evidence>
<dbReference type="GO" id="GO:0080132">
    <property type="term" value="F:fatty acid 2-hydroxylase activity"/>
    <property type="evidence" value="ECO:0007669"/>
    <property type="project" value="InterPro"/>
</dbReference>
<feature type="transmembrane region" description="Helical" evidence="14">
    <location>
        <begin position="90"/>
        <end position="107"/>
    </location>
</feature>
<protein>
    <submittedName>
        <fullName evidence="16">Fatty acid hydroxylase</fullName>
    </submittedName>
</protein>
<proteinExistence type="predicted"/>
<comment type="caution">
    <text evidence="16">The sequence shown here is derived from an EMBL/GenBank/DDBJ whole genome shotgun (WGS) entry which is preliminary data.</text>
</comment>
<dbReference type="Pfam" id="PF04116">
    <property type="entry name" value="FA_hydroxylase"/>
    <property type="match status" value="1"/>
</dbReference>
<keyword evidence="9 14" id="KW-1133">Transmembrane helix</keyword>
<keyword evidence="17" id="KW-1185">Reference proteome</keyword>
<comment type="subcellular location">
    <subcellularLocation>
        <location evidence="2">Endoplasmic reticulum membrane</location>
        <topology evidence="2">Multi-pass membrane protein</topology>
    </subcellularLocation>
</comment>
<feature type="transmembrane region" description="Helical" evidence="14">
    <location>
        <begin position="12"/>
        <end position="32"/>
    </location>
</feature>
<name>A0A6C2CLB1_9RHOO</name>
<evidence type="ECO:0000256" key="6">
    <source>
        <dbReference type="ARBA" id="ARBA00022824"/>
    </source>
</evidence>
<evidence type="ECO:0000256" key="12">
    <source>
        <dbReference type="ARBA" id="ARBA00023136"/>
    </source>
</evidence>
<dbReference type="RefSeq" id="WP_148580089.1">
    <property type="nucleotide sequence ID" value="NZ_SDKK01000015.1"/>
</dbReference>
<dbReference type="EMBL" id="SDKK01000015">
    <property type="protein sequence ID" value="TYC54957.1"/>
    <property type="molecule type" value="Genomic_DNA"/>
</dbReference>
<keyword evidence="3" id="KW-0444">Lipid biosynthesis</keyword>
<evidence type="ECO:0000256" key="1">
    <source>
        <dbReference type="ARBA" id="ARBA00001947"/>
    </source>
</evidence>
<evidence type="ECO:0000256" key="10">
    <source>
        <dbReference type="ARBA" id="ARBA00023002"/>
    </source>
</evidence>
<dbReference type="InterPro" id="IPR006694">
    <property type="entry name" value="Fatty_acid_hydroxylase"/>
</dbReference>
<evidence type="ECO:0000256" key="5">
    <source>
        <dbReference type="ARBA" id="ARBA00022723"/>
    </source>
</evidence>
<keyword evidence="6" id="KW-0256">Endoplasmic reticulum</keyword>